<organism evidence="3 4">
    <name type="scientific">Macrostomum lignano</name>
    <dbReference type="NCBI Taxonomy" id="282301"/>
    <lineage>
        <taxon>Eukaryota</taxon>
        <taxon>Metazoa</taxon>
        <taxon>Spiralia</taxon>
        <taxon>Lophotrochozoa</taxon>
        <taxon>Platyhelminthes</taxon>
        <taxon>Rhabditophora</taxon>
        <taxon>Macrostomorpha</taxon>
        <taxon>Macrostomida</taxon>
        <taxon>Macrostomidae</taxon>
        <taxon>Macrostomum</taxon>
    </lineage>
</organism>
<evidence type="ECO:0000313" key="3">
    <source>
        <dbReference type="Proteomes" id="UP000095280"/>
    </source>
</evidence>
<dbReference type="GO" id="GO:0005085">
    <property type="term" value="F:guanyl-nucleotide exchange factor activity"/>
    <property type="evidence" value="ECO:0007669"/>
    <property type="project" value="InterPro"/>
</dbReference>
<keyword evidence="3" id="KW-1185">Reference proteome</keyword>
<dbReference type="SUPFAM" id="SSF48065">
    <property type="entry name" value="DBL homology domain (DH-domain)"/>
    <property type="match status" value="1"/>
</dbReference>
<feature type="domain" description="DH" evidence="2">
    <location>
        <begin position="135"/>
        <end position="322"/>
    </location>
</feature>
<keyword evidence="1" id="KW-0175">Coiled coil</keyword>
<dbReference type="InterPro" id="IPR000219">
    <property type="entry name" value="DH_dom"/>
</dbReference>
<dbReference type="InterPro" id="IPR035899">
    <property type="entry name" value="DBL_dom_sf"/>
</dbReference>
<sequence>HPRPSLTRCSLGRLNSAVSASLLQVPLASACRELLERLRANLAYCSIRNAGCRGERGAQERRRAASWELNVEVLPRKHRHWRELVERGVRLGREALPPPWSSSSSSSTAASIRRGLGRGGISAAAELRTRSSGLPAGKTVWELFKSELNFLIDYLMVLKHVSELLEPDSGAISHRVLFRAVLKKLQVDGHLMFVEPEDLFGNIDELCYWNSDLQRRRSVHSYCLNYHCAVTYLDILRRHEQFAEFEKVRVLIDVASRVLGCLSIADLLVAPMQHCTKMPLLLASIRRYTVRTAAGALLTENLRRVENSLKSLEDKLKWLRNFERLQTIQQQLIWPPITELETRVFIPEFSRAALSQSAVREAHRHPEEAAALSDGELGRYSVSPTEGALLVVHRQPIRLDRFSIHDIGLRLKPTFSDIPAASYKTCLLPSKFNCAQMKLNKFWPLKAKLLQFRPGVGNTP</sequence>
<dbReference type="Gene3D" id="1.20.900.10">
    <property type="entry name" value="Dbl homology (DH) domain"/>
    <property type="match status" value="1"/>
</dbReference>
<evidence type="ECO:0000256" key="1">
    <source>
        <dbReference type="SAM" id="Coils"/>
    </source>
</evidence>
<proteinExistence type="predicted"/>
<dbReference type="PROSITE" id="PS50010">
    <property type="entry name" value="DH_2"/>
    <property type="match status" value="1"/>
</dbReference>
<dbReference type="WBParaSite" id="maker-unitig_23846-snap-gene-0.2-mRNA-1">
    <property type="protein sequence ID" value="maker-unitig_23846-snap-gene-0.2-mRNA-1"/>
    <property type="gene ID" value="maker-unitig_23846-snap-gene-0.2"/>
</dbReference>
<dbReference type="Proteomes" id="UP000095280">
    <property type="component" value="Unplaced"/>
</dbReference>
<name>A0A1I8F7U2_9PLAT</name>
<accession>A0A1I8F7U2</accession>
<reference evidence="4" key="1">
    <citation type="submission" date="2016-11" db="UniProtKB">
        <authorList>
            <consortium name="WormBaseParasite"/>
        </authorList>
    </citation>
    <scope>IDENTIFICATION</scope>
</reference>
<dbReference type="GO" id="GO:0007266">
    <property type="term" value="P:Rho protein signal transduction"/>
    <property type="evidence" value="ECO:0007669"/>
    <property type="project" value="TreeGrafter"/>
</dbReference>
<dbReference type="AlphaFoldDB" id="A0A1I8F7U2"/>
<evidence type="ECO:0000313" key="4">
    <source>
        <dbReference type="WBParaSite" id="maker-unitig_23846-snap-gene-0.2-mRNA-1"/>
    </source>
</evidence>
<dbReference type="InterPro" id="IPR040181">
    <property type="entry name" value="PKHG5/7"/>
</dbReference>
<dbReference type="PANTHER" id="PTHR13217">
    <property type="entry name" value="PLECKSTRIN HOMOLOGY DOMAIN-CONTAINING FAMILY G MEMBER 7"/>
    <property type="match status" value="1"/>
</dbReference>
<feature type="coiled-coil region" evidence="1">
    <location>
        <begin position="295"/>
        <end position="322"/>
    </location>
</feature>
<dbReference type="PANTHER" id="PTHR13217:SF6">
    <property type="entry name" value="PLECKSTRIN HOMOLOGY DOMAIN-CONTAINING FAMILY G MEMBER 7"/>
    <property type="match status" value="1"/>
</dbReference>
<evidence type="ECO:0000259" key="2">
    <source>
        <dbReference type="PROSITE" id="PS50010"/>
    </source>
</evidence>
<protein>
    <submittedName>
        <fullName evidence="4">DH domain-containing protein</fullName>
    </submittedName>
</protein>